<dbReference type="Gene3D" id="1.20.140.10">
    <property type="entry name" value="Butyryl-CoA Dehydrogenase, subunit A, domain 3"/>
    <property type="match status" value="1"/>
</dbReference>
<dbReference type="InterPro" id="IPR037069">
    <property type="entry name" value="AcylCoA_DH/ox_N_sf"/>
</dbReference>
<accession>A0A5S9NHV3</accession>
<dbReference type="InterPro" id="IPR046373">
    <property type="entry name" value="Acyl-CoA_Oxase/DH_mid-dom_sf"/>
</dbReference>
<gene>
    <name evidence="9" type="ORF">AELLOGFF_02535</name>
</gene>
<dbReference type="SUPFAM" id="SSF47203">
    <property type="entry name" value="Acyl-CoA dehydrogenase C-terminal domain-like"/>
    <property type="match status" value="1"/>
</dbReference>
<dbReference type="Pfam" id="PF00441">
    <property type="entry name" value="Acyl-CoA_dh_1"/>
    <property type="match status" value="1"/>
</dbReference>
<dbReference type="EMBL" id="CACSIP010000002">
    <property type="protein sequence ID" value="CAA0089354.1"/>
    <property type="molecule type" value="Genomic_DNA"/>
</dbReference>
<dbReference type="Pfam" id="PF02771">
    <property type="entry name" value="Acyl-CoA_dh_N"/>
    <property type="match status" value="1"/>
</dbReference>
<evidence type="ECO:0000256" key="3">
    <source>
        <dbReference type="ARBA" id="ARBA00022630"/>
    </source>
</evidence>
<comment type="cofactor">
    <cofactor evidence="1">
        <name>FAD</name>
        <dbReference type="ChEBI" id="CHEBI:57692"/>
    </cofactor>
</comment>
<dbReference type="Gene3D" id="2.40.110.10">
    <property type="entry name" value="Butyryl-CoA Dehydrogenase, subunit A, domain 2"/>
    <property type="match status" value="1"/>
</dbReference>
<dbReference type="InterPro" id="IPR009100">
    <property type="entry name" value="AcylCoA_DH/oxidase_NM_dom_sf"/>
</dbReference>
<feature type="domain" description="Acyl-CoA dehydrogenase/oxidase C-terminal" evidence="7">
    <location>
        <begin position="283"/>
        <end position="419"/>
    </location>
</feature>
<dbReference type="EC" id="1.3.99.-" evidence="9"/>
<dbReference type="RefSeq" id="WP_159228875.1">
    <property type="nucleotide sequence ID" value="NZ_CACSIP010000002.1"/>
</dbReference>
<evidence type="ECO:0000256" key="4">
    <source>
        <dbReference type="ARBA" id="ARBA00022827"/>
    </source>
</evidence>
<keyword evidence="4" id="KW-0274">FAD</keyword>
<feature type="domain" description="Acyl-CoA dehydrogenase/oxidase N-terminal" evidence="8">
    <location>
        <begin position="48"/>
        <end position="139"/>
    </location>
</feature>
<dbReference type="GO" id="GO:0050660">
    <property type="term" value="F:flavin adenine dinucleotide binding"/>
    <property type="evidence" value="ECO:0007669"/>
    <property type="project" value="InterPro"/>
</dbReference>
<sequence length="424" mass="44579">MTQQVHSIRPAARVANDAAVPPDACATQTISPGTTGREAPLNTLGREEAADLASATRAVCQRLMPEHRVREVAYGRTGSALQGFDTELWEVLCTQIGVGTIAVPEHLGGAGFGVGALGVVGHELGRTLAPVPFLASVVLATGLVLDCIGSDPPPDAQRLAALATGERTAAAVLSRDGGARRPGENSVSAAPGRRGDYVLSGSARHVLHGTAADDLVVAATEGNNTAVFWLDADSDGLTREAEPVLDATRPMSTIRFDGVRAVPLNTSKPVEQLINNRIRKAMAVLSAEQAGANERVLELAVDYAATRRQFGRHIGSFQAVKHRCADMLVDLEWSRSASQAALQAADDQPTGSVAELGWRSSMAKAVCSESLRAASHANLQIHGGIGFTWEGSAHLYLKRARTDEVIFGSPAVHWDRFAAEAGLS</sequence>
<organism evidence="9 10">
    <name type="scientific">Mycolicibacterium vanbaalenii</name>
    <name type="common">Mycobacterium vanbaalenii</name>
    <dbReference type="NCBI Taxonomy" id="110539"/>
    <lineage>
        <taxon>Bacteria</taxon>
        <taxon>Bacillati</taxon>
        <taxon>Actinomycetota</taxon>
        <taxon>Actinomycetes</taxon>
        <taxon>Mycobacteriales</taxon>
        <taxon>Mycobacteriaceae</taxon>
        <taxon>Mycolicibacterium</taxon>
    </lineage>
</organism>
<keyword evidence="3" id="KW-0285">Flavoprotein</keyword>
<dbReference type="GO" id="GO:0003995">
    <property type="term" value="F:acyl-CoA dehydrogenase activity"/>
    <property type="evidence" value="ECO:0007669"/>
    <property type="project" value="TreeGrafter"/>
</dbReference>
<dbReference type="Gene3D" id="1.10.540.10">
    <property type="entry name" value="Acyl-CoA dehydrogenase/oxidase, N-terminal domain"/>
    <property type="match status" value="1"/>
</dbReference>
<evidence type="ECO:0000256" key="2">
    <source>
        <dbReference type="ARBA" id="ARBA00009347"/>
    </source>
</evidence>
<evidence type="ECO:0000313" key="10">
    <source>
        <dbReference type="Proteomes" id="UP000430146"/>
    </source>
</evidence>
<dbReference type="AlphaFoldDB" id="A0A5S9NHV3"/>
<dbReference type="OrthoDB" id="8677713at2"/>
<feature type="region of interest" description="Disordered" evidence="6">
    <location>
        <begin position="1"/>
        <end position="20"/>
    </location>
</feature>
<feature type="region of interest" description="Disordered" evidence="6">
    <location>
        <begin position="173"/>
        <end position="193"/>
    </location>
</feature>
<evidence type="ECO:0000256" key="6">
    <source>
        <dbReference type="SAM" id="MobiDB-lite"/>
    </source>
</evidence>
<evidence type="ECO:0000313" key="9">
    <source>
        <dbReference type="EMBL" id="CAA0089354.1"/>
    </source>
</evidence>
<dbReference type="Proteomes" id="UP000430146">
    <property type="component" value="Unassembled WGS sequence"/>
</dbReference>
<dbReference type="PANTHER" id="PTHR43884">
    <property type="entry name" value="ACYL-COA DEHYDROGENASE"/>
    <property type="match status" value="1"/>
</dbReference>
<dbReference type="SUPFAM" id="SSF56645">
    <property type="entry name" value="Acyl-CoA dehydrogenase NM domain-like"/>
    <property type="match status" value="1"/>
</dbReference>
<dbReference type="InterPro" id="IPR009075">
    <property type="entry name" value="AcylCo_DH/oxidase_C"/>
</dbReference>
<proteinExistence type="inferred from homology"/>
<keyword evidence="10" id="KW-1185">Reference proteome</keyword>
<dbReference type="InterPro" id="IPR036250">
    <property type="entry name" value="AcylCo_DH-like_C"/>
</dbReference>
<dbReference type="PANTHER" id="PTHR43884:SF20">
    <property type="entry name" value="ACYL-COA DEHYDROGENASE FADE28"/>
    <property type="match status" value="1"/>
</dbReference>
<keyword evidence="5 9" id="KW-0560">Oxidoreductase</keyword>
<comment type="similarity">
    <text evidence="2">Belongs to the acyl-CoA dehydrogenase family.</text>
</comment>
<evidence type="ECO:0000259" key="8">
    <source>
        <dbReference type="Pfam" id="PF02771"/>
    </source>
</evidence>
<evidence type="ECO:0000256" key="1">
    <source>
        <dbReference type="ARBA" id="ARBA00001974"/>
    </source>
</evidence>
<name>A0A5S9NHV3_MYCVN</name>
<reference evidence="9 10" key="1">
    <citation type="submission" date="2019-11" db="EMBL/GenBank/DDBJ databases">
        <authorList>
            <person name="Holert J."/>
        </authorList>
    </citation>
    <scope>NUCLEOTIDE SEQUENCE [LARGE SCALE GENOMIC DNA]</scope>
    <source>
        <strain evidence="9">BC8_1</strain>
    </source>
</reference>
<protein>
    <submittedName>
        <fullName evidence="9">Acyl-CoA dehydrogenase FadE27</fullName>
        <ecNumber evidence="9">1.3.99.-</ecNumber>
    </submittedName>
</protein>
<evidence type="ECO:0000256" key="5">
    <source>
        <dbReference type="ARBA" id="ARBA00023002"/>
    </source>
</evidence>
<dbReference type="CDD" id="cd00567">
    <property type="entry name" value="ACAD"/>
    <property type="match status" value="1"/>
</dbReference>
<dbReference type="InterPro" id="IPR013786">
    <property type="entry name" value="AcylCoA_DH/ox_N"/>
</dbReference>
<evidence type="ECO:0000259" key="7">
    <source>
        <dbReference type="Pfam" id="PF00441"/>
    </source>
</evidence>